<keyword evidence="2" id="KW-1185">Reference proteome</keyword>
<reference evidence="1 2" key="1">
    <citation type="submission" date="2022-04" db="EMBL/GenBank/DDBJ databases">
        <title>Mechanism of arsenic methylation and mitigation arsenic toxicity by Bacillus sp. LH14 from an Arsenic-Contaminated Paddy Soil.</title>
        <authorList>
            <person name="Wang D."/>
        </authorList>
    </citation>
    <scope>NUCLEOTIDE SEQUENCE [LARGE SCALE GENOMIC DNA]</scope>
    <source>
        <strain evidence="1 2">LH14</strain>
    </source>
</reference>
<sequence>MTKCSCCCTSLIACNISVFDQQERIKYDELRKELTTNVKVEKTNSGYTFIYPNHSSILLKIVEWVSFENRCCPFINFSLHVSGESDVVKLDLTGNEATIELLKVEFNLS</sequence>
<accession>A0ABY4JUZ2</accession>
<name>A0ABY4JUZ2_9BACI</name>
<evidence type="ECO:0000313" key="1">
    <source>
        <dbReference type="EMBL" id="UPM56135.1"/>
    </source>
</evidence>
<organism evidence="1 2">
    <name type="scientific">Gottfriedia acidiceleris</name>
    <dbReference type="NCBI Taxonomy" id="371036"/>
    <lineage>
        <taxon>Bacteria</taxon>
        <taxon>Bacillati</taxon>
        <taxon>Bacillota</taxon>
        <taxon>Bacilli</taxon>
        <taxon>Bacillales</taxon>
        <taxon>Bacillaceae</taxon>
        <taxon>Gottfriedia</taxon>
    </lineage>
</organism>
<protein>
    <submittedName>
        <fullName evidence="1">Uncharacterized protein</fullName>
    </submittedName>
</protein>
<dbReference type="EMBL" id="CP096034">
    <property type="protein sequence ID" value="UPM56135.1"/>
    <property type="molecule type" value="Genomic_DNA"/>
</dbReference>
<dbReference type="RefSeq" id="WP_248269050.1">
    <property type="nucleotide sequence ID" value="NZ_CP096034.1"/>
</dbReference>
<evidence type="ECO:0000313" key="2">
    <source>
        <dbReference type="Proteomes" id="UP000830639"/>
    </source>
</evidence>
<proteinExistence type="predicted"/>
<dbReference type="Proteomes" id="UP000830639">
    <property type="component" value="Chromosome"/>
</dbReference>
<gene>
    <name evidence="1" type="ORF">MY490_09995</name>
</gene>